<organism evidence="4">
    <name type="scientific">Eiseniibacteriota bacterium</name>
    <dbReference type="NCBI Taxonomy" id="2212470"/>
    <lineage>
        <taxon>Bacteria</taxon>
        <taxon>Candidatus Eiseniibacteriota</taxon>
    </lineage>
</organism>
<gene>
    <name evidence="4" type="ORF">ENO08_04405</name>
</gene>
<dbReference type="Proteomes" id="UP000886069">
    <property type="component" value="Unassembled WGS sequence"/>
</dbReference>
<dbReference type="PANTHER" id="PTHR30121">
    <property type="entry name" value="UNCHARACTERIZED PROTEIN YJGR-RELATED"/>
    <property type="match status" value="1"/>
</dbReference>
<dbReference type="SUPFAM" id="SSF52540">
    <property type="entry name" value="P-loop containing nucleoside triphosphate hydrolases"/>
    <property type="match status" value="1"/>
</dbReference>
<dbReference type="InterPro" id="IPR027417">
    <property type="entry name" value="P-loop_NTPase"/>
</dbReference>
<dbReference type="Gene3D" id="3.40.50.300">
    <property type="entry name" value="P-loop containing nucleotide triphosphate hydrolases"/>
    <property type="match status" value="2"/>
</dbReference>
<keyword evidence="1" id="KW-0175">Coiled coil</keyword>
<evidence type="ECO:0000313" key="4">
    <source>
        <dbReference type="EMBL" id="HER43682.1"/>
    </source>
</evidence>
<protein>
    <recommendedName>
        <fullName evidence="3">Helicase HerA central domain-containing protein</fullName>
    </recommendedName>
</protein>
<sequence>MVDLEKLGAFYLGRGFDMNTRKALDEPIMYDARDLTTHAVCVGMTGSGKTGLCIDILEEAALDSVPAIIIDPKGDMTNLLLTFPELRPSDFKPWINIDDARRKDMSVDEYAEKIAGTWRSGLAEWNEGPERIRRLEESAEFTIYTPGSGAGVPVSILSSFAAPLLDWQEHEETLREKVQGTVSALLGLAGIEADPVRSREHILLSNIFERAWRNGEDLDIAAVIGLVQKPPMRTLGVFDIDTFFPEKDRFALAMELNNLIAAPGFERWLEGQPLDIADILSAEGGRPRMSIFYIAHLNDAERMFFVTLLLEQILTWMRAQPGTTSLRALVYFDEVFGFFPPVAEPPSKRPLLTLFKQARAFGLGMMLTTQNPVDLDYKGLTNAGTWFIGKLQTERDKNRVLEGLESVVSEAGTLLDRSVLDKLISSLDSRIFLLHNVHQDGPIVFQTRWAMSYLRGPLTRQQVAQLMEGRRRETAGAAPGIERGAGHEAAGTAQGMDHGAGHEPRAAAARAEQRNTAGDIPAGLSAQPPTLPPSLPQTYIPSRISAEEAVRRLEQREQRSLKPLGIRLVYQPMGLGMARVSFIDRKMKVDEQQDVALLFDPPDSAAGVNWEDAERLDLAHRDLSDSPARNVLFDELPAGLSSVGKLGSLKKDFSNHLYKELAFTLSANKALGLTSRPGETEKDFAARCRDAAREARDAEVDKLSDRYERKLDLLRDRLARKERDLMEDEAAYQARKREEMLSAGESVLSVFLGRRSSRAISTAARKRSMTAKAKADIGETQAELATLREDVAELQAEMDGKAEEIARTWEEALVGIEEVHIRPRRTDISVDLVALAWTPYWEVTFDDRGRERTSALPAFRS</sequence>
<evidence type="ECO:0000256" key="2">
    <source>
        <dbReference type="SAM" id="MobiDB-lite"/>
    </source>
</evidence>
<reference evidence="4" key="1">
    <citation type="journal article" date="2020" name="mSystems">
        <title>Genome- and Community-Level Interaction Insights into Carbon Utilization and Element Cycling Functions of Hydrothermarchaeota in Hydrothermal Sediment.</title>
        <authorList>
            <person name="Zhou Z."/>
            <person name="Liu Y."/>
            <person name="Xu W."/>
            <person name="Pan J."/>
            <person name="Luo Z.H."/>
            <person name="Li M."/>
        </authorList>
    </citation>
    <scope>NUCLEOTIDE SEQUENCE [LARGE SCALE GENOMIC DNA]</scope>
    <source>
        <strain evidence="4">SpSt-1233</strain>
    </source>
</reference>
<feature type="region of interest" description="Disordered" evidence="2">
    <location>
        <begin position="519"/>
        <end position="538"/>
    </location>
</feature>
<dbReference type="InterPro" id="IPR051162">
    <property type="entry name" value="T4SS_component"/>
</dbReference>
<dbReference type="AlphaFoldDB" id="A0A7V2F3C8"/>
<dbReference type="EMBL" id="DSEC01000311">
    <property type="protein sequence ID" value="HER43682.1"/>
    <property type="molecule type" value="Genomic_DNA"/>
</dbReference>
<feature type="domain" description="Helicase HerA central" evidence="3">
    <location>
        <begin position="31"/>
        <end position="80"/>
    </location>
</feature>
<comment type="caution">
    <text evidence="4">The sequence shown here is derived from an EMBL/GenBank/DDBJ whole genome shotgun (WGS) entry which is preliminary data.</text>
</comment>
<dbReference type="PANTHER" id="PTHR30121:SF6">
    <property type="entry name" value="SLR6007 PROTEIN"/>
    <property type="match status" value="1"/>
</dbReference>
<feature type="region of interest" description="Disordered" evidence="2">
    <location>
        <begin position="467"/>
        <end position="514"/>
    </location>
</feature>
<name>A0A7V2F3C8_UNCEI</name>
<dbReference type="Pfam" id="PF01935">
    <property type="entry name" value="DUF87"/>
    <property type="match status" value="1"/>
</dbReference>
<accession>A0A7V2F3C8</accession>
<evidence type="ECO:0000259" key="3">
    <source>
        <dbReference type="Pfam" id="PF01935"/>
    </source>
</evidence>
<feature type="coiled-coil region" evidence="1">
    <location>
        <begin position="704"/>
        <end position="731"/>
    </location>
</feature>
<proteinExistence type="predicted"/>
<dbReference type="InterPro" id="IPR002789">
    <property type="entry name" value="HerA_central"/>
</dbReference>
<feature type="coiled-coil region" evidence="1">
    <location>
        <begin position="770"/>
        <end position="804"/>
    </location>
</feature>
<evidence type="ECO:0000256" key="1">
    <source>
        <dbReference type="SAM" id="Coils"/>
    </source>
</evidence>